<dbReference type="RefSeq" id="WP_013256661.1">
    <property type="nucleotide sequence ID" value="NC_014364.1"/>
</dbReference>
<evidence type="ECO:0008006" key="3">
    <source>
        <dbReference type="Google" id="ProtNLM"/>
    </source>
</evidence>
<evidence type="ECO:0000313" key="1">
    <source>
        <dbReference type="EMBL" id="ADK83205.1"/>
    </source>
</evidence>
<dbReference type="Gene3D" id="3.40.50.300">
    <property type="entry name" value="P-loop containing nucleotide triphosphate hydrolases"/>
    <property type="match status" value="1"/>
</dbReference>
<sequence>MVKKELIDRSPLRVFEKSIQGGVGKGNIGVVASKKGVGKTACLTHIAVDKLLRDRRVLHVSFAGNVDHIINWYEDIFREIAKKRDLEEVQRIHDEIIKNRVIMNFSFAGTTTEQILGSIKAMITEGHFPADSIIVDGYDFEHGTLERFQKVSAFAKEMQIEVWYSASLKGEQPKFNAQGIPVDVEPYLDAIDVLINLRYEGEYVHLEVAKNHDEIGVKDLQLSLDPKTLLIAE</sequence>
<dbReference type="EMBL" id="CP002116">
    <property type="protein sequence ID" value="ADK83205.1"/>
    <property type="molecule type" value="Genomic_DNA"/>
</dbReference>
<accession>E1R9N6</accession>
<protein>
    <recommendedName>
        <fullName evidence="3">Cytoplasmic protein</fullName>
    </recommendedName>
</protein>
<dbReference type="OrthoDB" id="368791at2"/>
<dbReference type="eggNOG" id="COG0467">
    <property type="taxonomic scope" value="Bacteria"/>
</dbReference>
<dbReference type="Proteomes" id="UP000002318">
    <property type="component" value="Chromosome"/>
</dbReference>
<evidence type="ECO:0000313" key="2">
    <source>
        <dbReference type="Proteomes" id="UP000002318"/>
    </source>
</evidence>
<dbReference type="STRING" id="573413.Spirs_4125"/>
<name>E1R9N6_SEDSS</name>
<dbReference type="HOGENOM" id="CLU_103376_0_0_12"/>
<dbReference type="KEGG" id="ssm:Spirs_4125"/>
<keyword evidence="2" id="KW-1185">Reference proteome</keyword>
<proteinExistence type="predicted"/>
<dbReference type="AlphaFoldDB" id="E1R9N6"/>
<dbReference type="InterPro" id="IPR027417">
    <property type="entry name" value="P-loop_NTPase"/>
</dbReference>
<gene>
    <name evidence="1" type="ordered locus">Spirs_4125</name>
</gene>
<reference evidence="1 2" key="1">
    <citation type="journal article" date="2010" name="Stand. Genomic Sci.">
        <title>Complete genome sequence of Spirochaeta smaragdinae type strain (SEBR 4228).</title>
        <authorList>
            <person name="Mavromatis K."/>
            <person name="Yasawong M."/>
            <person name="Chertkov O."/>
            <person name="Lapidus A."/>
            <person name="Lucas S."/>
            <person name="Nolan M."/>
            <person name="Del Rio T.G."/>
            <person name="Tice H."/>
            <person name="Cheng J.F."/>
            <person name="Pitluck S."/>
            <person name="Liolios K."/>
            <person name="Ivanova N."/>
            <person name="Tapia R."/>
            <person name="Han C."/>
            <person name="Bruce D."/>
            <person name="Goodwin L."/>
            <person name="Pati A."/>
            <person name="Chen A."/>
            <person name="Palaniappan K."/>
            <person name="Land M."/>
            <person name="Hauser L."/>
            <person name="Chang Y.J."/>
            <person name="Jeffries C.D."/>
            <person name="Detter J.C."/>
            <person name="Rohde M."/>
            <person name="Brambilla E."/>
            <person name="Spring S."/>
            <person name="Goker M."/>
            <person name="Sikorski J."/>
            <person name="Woyke T."/>
            <person name="Bristow J."/>
            <person name="Eisen J.A."/>
            <person name="Markowitz V."/>
            <person name="Hugenholtz P."/>
            <person name="Klenk H.P."/>
            <person name="Kyrpides N.C."/>
        </authorList>
    </citation>
    <scope>NUCLEOTIDE SEQUENCE [LARGE SCALE GENOMIC DNA]</scope>
    <source>
        <strain evidence="2">DSM 11293 / JCM 15392 / SEBR 4228</strain>
    </source>
</reference>
<organism evidence="1 2">
    <name type="scientific">Sediminispirochaeta smaragdinae (strain DSM 11293 / JCM 15392 / SEBR 4228)</name>
    <name type="common">Spirochaeta smaragdinae</name>
    <dbReference type="NCBI Taxonomy" id="573413"/>
    <lineage>
        <taxon>Bacteria</taxon>
        <taxon>Pseudomonadati</taxon>
        <taxon>Spirochaetota</taxon>
        <taxon>Spirochaetia</taxon>
        <taxon>Spirochaetales</taxon>
        <taxon>Spirochaetaceae</taxon>
        <taxon>Sediminispirochaeta</taxon>
    </lineage>
</organism>
<dbReference type="SUPFAM" id="SSF52540">
    <property type="entry name" value="P-loop containing nucleoside triphosphate hydrolases"/>
    <property type="match status" value="1"/>
</dbReference>